<protein>
    <recommendedName>
        <fullName evidence="1">AbiTii domain-containing protein</fullName>
    </recommendedName>
</protein>
<evidence type="ECO:0000313" key="3">
    <source>
        <dbReference type="Proteomes" id="UP000198931"/>
    </source>
</evidence>
<evidence type="ECO:0000259" key="1">
    <source>
        <dbReference type="Pfam" id="PF18864"/>
    </source>
</evidence>
<dbReference type="Pfam" id="PF18864">
    <property type="entry name" value="AbiTii"/>
    <property type="match status" value="1"/>
</dbReference>
<dbReference type="RefSeq" id="WP_090078625.1">
    <property type="nucleotide sequence ID" value="NZ_FOQT01000001.1"/>
</dbReference>
<dbReference type="AlphaFoldDB" id="A0A1I3DLS1"/>
<dbReference type="OrthoDB" id="766804at2"/>
<feature type="domain" description="AbiTii" evidence="1">
    <location>
        <begin position="2"/>
        <end position="201"/>
    </location>
</feature>
<organism evidence="2 3">
    <name type="scientific">Halpernia frigidisoli</name>
    <dbReference type="NCBI Taxonomy" id="1125876"/>
    <lineage>
        <taxon>Bacteria</taxon>
        <taxon>Pseudomonadati</taxon>
        <taxon>Bacteroidota</taxon>
        <taxon>Flavobacteriia</taxon>
        <taxon>Flavobacteriales</taxon>
        <taxon>Weeksellaceae</taxon>
        <taxon>Chryseobacterium group</taxon>
        <taxon>Halpernia</taxon>
    </lineage>
</organism>
<name>A0A1I3DLS1_9FLAO</name>
<dbReference type="EMBL" id="FOQT01000001">
    <property type="protein sequence ID" value="SFH87478.1"/>
    <property type="molecule type" value="Genomic_DNA"/>
</dbReference>
<dbReference type="Proteomes" id="UP000198931">
    <property type="component" value="Unassembled WGS sequence"/>
</dbReference>
<gene>
    <name evidence="2" type="ORF">SAMN05443292_0555</name>
</gene>
<evidence type="ECO:0000313" key="2">
    <source>
        <dbReference type="EMBL" id="SFH87478.1"/>
    </source>
</evidence>
<dbReference type="InterPro" id="IPR041304">
    <property type="entry name" value="AbiTii"/>
</dbReference>
<keyword evidence="3" id="KW-1185">Reference proteome</keyword>
<proteinExistence type="predicted"/>
<accession>A0A1I3DLS1</accession>
<sequence length="227" mass="25732">MELVSQIINELIDPQNKTLSSALLKTKVLASRIQNKELLNWADSELTGYNSVDELPEYRLAIPNLLIGNFTNGNMRYTNSQIPTAGLDEEWNKSLRSTDFSNSVTELENMFSNNDKNSTFNSPIRAEIVGLIENNWIKIGNPFLSVQNVNKVISKATIEGILSNVRNKLLDFMLKIDEEYGNITEIKELRNKEKEISKIINKTIINNNGDANILNTGDDNSFDYKQE</sequence>
<dbReference type="STRING" id="1125876.SAMN05443292_0555"/>
<reference evidence="2 3" key="1">
    <citation type="submission" date="2016-10" db="EMBL/GenBank/DDBJ databases">
        <authorList>
            <person name="de Groot N.N."/>
        </authorList>
    </citation>
    <scope>NUCLEOTIDE SEQUENCE [LARGE SCALE GENOMIC DNA]</scope>
    <source>
        <strain evidence="2 3">DSM 26000</strain>
    </source>
</reference>